<evidence type="ECO:0000313" key="1">
    <source>
        <dbReference type="EMBL" id="MBM7280590.1"/>
    </source>
</evidence>
<dbReference type="RefSeq" id="WP_204719041.1">
    <property type="nucleotide sequence ID" value="NZ_JAFFGU010000026.1"/>
</dbReference>
<comment type="caution">
    <text evidence="1">The sequence shown here is derived from an EMBL/GenBank/DDBJ whole genome shotgun (WGS) entry which is preliminary data.</text>
</comment>
<organism evidence="1 2">
    <name type="scientific">Gordonia rubripertincta</name>
    <name type="common">Rhodococcus corallinus</name>
    <dbReference type="NCBI Taxonomy" id="36822"/>
    <lineage>
        <taxon>Bacteria</taxon>
        <taxon>Bacillati</taxon>
        <taxon>Actinomycetota</taxon>
        <taxon>Actinomycetes</taxon>
        <taxon>Mycobacteriales</taxon>
        <taxon>Gordoniaceae</taxon>
        <taxon>Gordonia</taxon>
    </lineage>
</organism>
<evidence type="ECO:0000313" key="2">
    <source>
        <dbReference type="Proteomes" id="UP001195196"/>
    </source>
</evidence>
<dbReference type="AlphaFoldDB" id="A0AAW4GCB7"/>
<dbReference type="Proteomes" id="UP001195196">
    <property type="component" value="Unassembled WGS sequence"/>
</dbReference>
<reference evidence="1" key="1">
    <citation type="submission" date="2021-02" db="EMBL/GenBank/DDBJ databases">
        <title>Taxonomy, biology and ecology of Rhodococcus bacteria occurring in California pistachio and other woody hosts as revealed by genome sequence analyses.</title>
        <authorList>
            <person name="Riely B."/>
            <person name="Gai Y."/>
        </authorList>
    </citation>
    <scope>NUCLEOTIDE SEQUENCE</scope>
    <source>
        <strain evidence="1">BP-295</strain>
    </source>
</reference>
<name>A0AAW4GCB7_GORRU</name>
<accession>A0AAW4GCB7</accession>
<feature type="non-terminal residue" evidence="1">
    <location>
        <position position="1"/>
    </location>
</feature>
<sequence>LNINRHTMCENSCLTMKYDVSSSNDGEANDQYRTGEYCLSASHRRLTRTSPETGVALAVDDTHQHTDQGEPG</sequence>
<proteinExistence type="predicted"/>
<protein>
    <submittedName>
        <fullName evidence="1">Uncharacterized protein</fullName>
    </submittedName>
</protein>
<gene>
    <name evidence="1" type="ORF">JTZ10_22875</name>
</gene>
<dbReference type="EMBL" id="JAFFGU010000026">
    <property type="protein sequence ID" value="MBM7280590.1"/>
    <property type="molecule type" value="Genomic_DNA"/>
</dbReference>